<gene>
    <name evidence="2" type="primary">106091057</name>
</gene>
<organism evidence="2 3">
    <name type="scientific">Stomoxys calcitrans</name>
    <name type="common">Stable fly</name>
    <name type="synonym">Conops calcitrans</name>
    <dbReference type="NCBI Taxonomy" id="35570"/>
    <lineage>
        <taxon>Eukaryota</taxon>
        <taxon>Metazoa</taxon>
        <taxon>Ecdysozoa</taxon>
        <taxon>Arthropoda</taxon>
        <taxon>Hexapoda</taxon>
        <taxon>Insecta</taxon>
        <taxon>Pterygota</taxon>
        <taxon>Neoptera</taxon>
        <taxon>Endopterygota</taxon>
        <taxon>Diptera</taxon>
        <taxon>Brachycera</taxon>
        <taxon>Muscomorpha</taxon>
        <taxon>Muscoidea</taxon>
        <taxon>Muscidae</taxon>
        <taxon>Stomoxys</taxon>
    </lineage>
</organism>
<dbReference type="AlphaFoldDB" id="A0A1I8P6X0"/>
<name>A0A1I8P6X0_STOCA</name>
<dbReference type="OrthoDB" id="6925743at2759"/>
<feature type="region of interest" description="Disordered" evidence="1">
    <location>
        <begin position="713"/>
        <end position="770"/>
    </location>
</feature>
<feature type="compositionally biased region" description="Polar residues" evidence="1">
    <location>
        <begin position="723"/>
        <end position="759"/>
    </location>
</feature>
<dbReference type="KEGG" id="scac:106091057"/>
<dbReference type="EnsemblMetazoa" id="SCAU005344-RA">
    <property type="protein sequence ID" value="SCAU005344-PA"/>
    <property type="gene ID" value="SCAU005344"/>
</dbReference>
<feature type="region of interest" description="Disordered" evidence="1">
    <location>
        <begin position="676"/>
        <end position="701"/>
    </location>
</feature>
<reference evidence="2" key="1">
    <citation type="submission" date="2020-05" db="UniProtKB">
        <authorList>
            <consortium name="EnsemblMetazoa"/>
        </authorList>
    </citation>
    <scope>IDENTIFICATION</scope>
    <source>
        <strain evidence="2">USDA</strain>
    </source>
</reference>
<sequence>MDYQIVFKLRPVLIIFTLHSALAIVNRDLVLTPKQGLQLSGKRIFYDENAYADATLPSSSNSSNSMNSATGPWERTLKHVTYLTLFTNAANGIITGNFSKVKEYNDFLQSPYIRSPKPIDSRFGDIVTLAQGRLESLPSGLYRFVEGNCDYQCARENNMVATWHVQKIRHRDVDRKFHYEMKFSVSPMTGARPSETVVRGGPNKRTIAESSKPNNIQTFIQKEDDYPHSFSKILSGNQDDDFAYRRQDGLRSIRQYTHEQQQHHSQVTPMPQPAFLRGIYRPPPPAQDSHSPYLVANSPRPFPESLNIGEYYNGAYGPKASPKIELFPNLLTMMFGKPQIYQKPPSTFRPPSAYQQMQFPRPDVYTPQNNNVPPFVHHHKQYTPSINHAAFVHHHEYNKLAEYFPTQQQLTAKDSNNPVITHHYHHHFFTANATDSSERDGVQESSEDQKNLTPITDYVATVEQEKPQITDIHVVTPQKKNEDVHVVTPQPLQFTQVYDDQPHHVQLQEQYQQQIHHNPQYYQQIEHNSHRQQAQQIHKVPLAPQKFIFPIAEIEQHRVVHVTPVPPLRKPQYNPQYYHPLSQHHFTTTIQGPLAIYPANVEEEREGEDLPTPRSHSNPFIQSQPMSEENIRYSEPDPLYAKNNDKVKEEVTYGDEENQNEPQLELPQQYQLPLDQESTPKEDSNKDNSESIEAQVPAPRKTANLEAFDEDIESDHQEEVSTQRDIQLSEQNTSHSTSIKISTENSIETEPTNKATLATTKPKGFSSRAKRVRVKVTRLVASTTTSKPKVFSTRVTTEKDPSTTNTSTSGPNFSSNSKSNKHFVSTSTTETPLKAVSRYRSSNKRLSISTTTTEKPVLKWKPRRKEANAKAINLKNIAHESVDPSNNQNNGDETKAKASIREVKRIKGLPSQSYWSTTESQTEPALEILNADTTTSTTMPSIFDASSQPPSTTSVSEVYEVLTQKSISYKVGEDGPEIPVIFDEAENEVKAQ</sequence>
<dbReference type="VEuPathDB" id="VectorBase:SCAU005344"/>
<evidence type="ECO:0000313" key="2">
    <source>
        <dbReference type="EnsemblMetazoa" id="SCAU005344-PA"/>
    </source>
</evidence>
<feature type="compositionally biased region" description="Polar residues" evidence="1">
    <location>
        <begin position="614"/>
        <end position="627"/>
    </location>
</feature>
<feature type="compositionally biased region" description="Basic and acidic residues" evidence="1">
    <location>
        <begin position="678"/>
        <end position="689"/>
    </location>
</feature>
<evidence type="ECO:0000256" key="1">
    <source>
        <dbReference type="SAM" id="MobiDB-lite"/>
    </source>
</evidence>
<proteinExistence type="predicted"/>
<feature type="region of interest" description="Disordered" evidence="1">
    <location>
        <begin position="603"/>
        <end position="628"/>
    </location>
</feature>
<keyword evidence="3" id="KW-1185">Reference proteome</keyword>
<evidence type="ECO:0000313" key="3">
    <source>
        <dbReference type="Proteomes" id="UP000095300"/>
    </source>
</evidence>
<dbReference type="Proteomes" id="UP000095300">
    <property type="component" value="Unassembled WGS sequence"/>
</dbReference>
<protein>
    <submittedName>
        <fullName evidence="2">Uncharacterized protein</fullName>
    </submittedName>
</protein>
<feature type="compositionally biased region" description="Low complexity" evidence="1">
    <location>
        <begin position="802"/>
        <end position="818"/>
    </location>
</feature>
<dbReference type="STRING" id="35570.A0A1I8P6X0"/>
<accession>A0A1I8P6X0</accession>
<feature type="region of interest" description="Disordered" evidence="1">
    <location>
        <begin position="786"/>
        <end position="829"/>
    </location>
</feature>